<proteinExistence type="inferred from homology"/>
<evidence type="ECO:0000259" key="11">
    <source>
        <dbReference type="Pfam" id="PF03449"/>
    </source>
</evidence>
<evidence type="ECO:0000256" key="7">
    <source>
        <dbReference type="ARBA" id="ARBA00030776"/>
    </source>
</evidence>
<accession>A0ABU8XW33</accession>
<evidence type="ECO:0000256" key="8">
    <source>
        <dbReference type="HAMAP-Rule" id="MF_00105"/>
    </source>
</evidence>
<dbReference type="SUPFAM" id="SSF54534">
    <property type="entry name" value="FKBP-like"/>
    <property type="match status" value="1"/>
</dbReference>
<dbReference type="PROSITE" id="PS00830">
    <property type="entry name" value="GREAB_2"/>
    <property type="match status" value="1"/>
</dbReference>
<dbReference type="InterPro" id="IPR028624">
    <property type="entry name" value="Tscrpt_elong_fac_GreA/B"/>
</dbReference>
<keyword evidence="5 8" id="KW-0804">Transcription</keyword>
<dbReference type="NCBIfam" id="NF001261">
    <property type="entry name" value="PRK00226.1-2"/>
    <property type="match status" value="1"/>
</dbReference>
<evidence type="ECO:0000256" key="4">
    <source>
        <dbReference type="ARBA" id="ARBA00023125"/>
    </source>
</evidence>
<dbReference type="NCBIfam" id="NF001263">
    <property type="entry name" value="PRK00226.1-4"/>
    <property type="match status" value="1"/>
</dbReference>
<dbReference type="PANTHER" id="PTHR30437:SF4">
    <property type="entry name" value="TRANSCRIPTION ELONGATION FACTOR GREA"/>
    <property type="match status" value="1"/>
</dbReference>
<dbReference type="HAMAP" id="MF_00105">
    <property type="entry name" value="GreA_GreB"/>
    <property type="match status" value="1"/>
</dbReference>
<evidence type="ECO:0000256" key="5">
    <source>
        <dbReference type="ARBA" id="ARBA00023163"/>
    </source>
</evidence>
<dbReference type="NCBIfam" id="NF001264">
    <property type="entry name" value="PRK00226.1-5"/>
    <property type="match status" value="1"/>
</dbReference>
<keyword evidence="12" id="KW-0251">Elongation factor</keyword>
<organism evidence="12 13">
    <name type="scientific">Benzoatithermus flavus</name>
    <dbReference type="NCBI Taxonomy" id="3108223"/>
    <lineage>
        <taxon>Bacteria</taxon>
        <taxon>Pseudomonadati</taxon>
        <taxon>Pseudomonadota</taxon>
        <taxon>Alphaproteobacteria</taxon>
        <taxon>Geminicoccales</taxon>
        <taxon>Geminicoccaceae</taxon>
        <taxon>Benzoatithermus</taxon>
    </lineage>
</organism>
<feature type="domain" description="Transcription elongation factor GreA/GreB C-terminal" evidence="10">
    <location>
        <begin position="84"/>
        <end position="157"/>
    </location>
</feature>
<dbReference type="InterPro" id="IPR023459">
    <property type="entry name" value="Tscrpt_elong_fac_GreA/B_fam"/>
</dbReference>
<dbReference type="InterPro" id="IPR006359">
    <property type="entry name" value="Tscrpt_elong_fac_GreA"/>
</dbReference>
<evidence type="ECO:0000256" key="1">
    <source>
        <dbReference type="ARBA" id="ARBA00008213"/>
    </source>
</evidence>
<dbReference type="Pfam" id="PF01272">
    <property type="entry name" value="GreA_GreB"/>
    <property type="match status" value="1"/>
</dbReference>
<dbReference type="GO" id="GO:0003746">
    <property type="term" value="F:translation elongation factor activity"/>
    <property type="evidence" value="ECO:0007669"/>
    <property type="project" value="UniProtKB-KW"/>
</dbReference>
<evidence type="ECO:0000256" key="9">
    <source>
        <dbReference type="RuleBase" id="RU000556"/>
    </source>
</evidence>
<keyword evidence="3 8" id="KW-0805">Transcription regulation</keyword>
<sequence length="158" mass="17428">MTNKIPMTPEGHARLSAELKRLKTVERPAVIKAIAAAREHGDLSENAEYHAARERQGFIEGRVMELEDKLARAEVIDINKLSGTKVMFGARVKLVDEETDEEIAYRVVGPEEADIQAGLLSIQSPLAQAILGKEAGDSVEVNTPRGVRYFEIIEVGYN</sequence>
<dbReference type="SUPFAM" id="SSF46557">
    <property type="entry name" value="GreA transcript cleavage protein, N-terminal domain"/>
    <property type="match status" value="1"/>
</dbReference>
<keyword evidence="12" id="KW-0648">Protein biosynthesis</keyword>
<dbReference type="PROSITE" id="PS00829">
    <property type="entry name" value="GREAB_1"/>
    <property type="match status" value="1"/>
</dbReference>
<dbReference type="EMBL" id="JBBLZC010000024">
    <property type="protein sequence ID" value="MEK0085269.1"/>
    <property type="molecule type" value="Genomic_DNA"/>
</dbReference>
<dbReference type="PIRSF" id="PIRSF006092">
    <property type="entry name" value="GreA_GreB"/>
    <property type="match status" value="1"/>
</dbReference>
<feature type="domain" description="Transcription elongation factor GreA/GreB N-terminal" evidence="11">
    <location>
        <begin position="5"/>
        <end position="75"/>
    </location>
</feature>
<dbReference type="PANTHER" id="PTHR30437">
    <property type="entry name" value="TRANSCRIPTION ELONGATION FACTOR GREA"/>
    <property type="match status" value="1"/>
</dbReference>
<evidence type="ECO:0000259" key="10">
    <source>
        <dbReference type="Pfam" id="PF01272"/>
    </source>
</evidence>
<evidence type="ECO:0000313" key="12">
    <source>
        <dbReference type="EMBL" id="MEK0085269.1"/>
    </source>
</evidence>
<keyword evidence="13" id="KW-1185">Reference proteome</keyword>
<comment type="caution">
    <text evidence="12">The sequence shown here is derived from an EMBL/GenBank/DDBJ whole genome shotgun (WGS) entry which is preliminary data.</text>
</comment>
<dbReference type="InterPro" id="IPR001437">
    <property type="entry name" value="Tscrpt_elong_fac_GreA/B_C"/>
</dbReference>
<keyword evidence="4 8" id="KW-0238">DNA-binding</keyword>
<dbReference type="Pfam" id="PF03449">
    <property type="entry name" value="GreA_GreB_N"/>
    <property type="match status" value="1"/>
</dbReference>
<dbReference type="Gene3D" id="1.10.287.180">
    <property type="entry name" value="Transcription elongation factor, GreA/GreB, N-terminal domain"/>
    <property type="match status" value="1"/>
</dbReference>
<gene>
    <name evidence="8 12" type="primary">greA</name>
    <name evidence="12" type="ORF">U1T56_19120</name>
</gene>
<dbReference type="Proteomes" id="UP001375743">
    <property type="component" value="Unassembled WGS sequence"/>
</dbReference>
<comment type="similarity">
    <text evidence="1 8 9">Belongs to the GreA/GreB family.</text>
</comment>
<dbReference type="InterPro" id="IPR036805">
    <property type="entry name" value="Tscrpt_elong_fac_GreA/B_N_sf"/>
</dbReference>
<dbReference type="NCBIfam" id="TIGR01462">
    <property type="entry name" value="greA"/>
    <property type="match status" value="1"/>
</dbReference>
<evidence type="ECO:0000256" key="3">
    <source>
        <dbReference type="ARBA" id="ARBA00023015"/>
    </source>
</evidence>
<evidence type="ECO:0000256" key="2">
    <source>
        <dbReference type="ARBA" id="ARBA00013729"/>
    </source>
</evidence>
<reference evidence="12 13" key="1">
    <citation type="submission" date="2024-01" db="EMBL/GenBank/DDBJ databases">
        <title>Multi-omics insights into the function and evolution of sodium benzoate biodegradation pathways in Benzoatithermus flavus gen. nov., sp. nov. from hot spring.</title>
        <authorList>
            <person name="Hu C.-J."/>
            <person name="Li W.-J."/>
        </authorList>
    </citation>
    <scope>NUCLEOTIDE SEQUENCE [LARGE SCALE GENOMIC DNA]</scope>
    <source>
        <strain evidence="12 13">SYSU G07066</strain>
    </source>
</reference>
<dbReference type="InterPro" id="IPR022691">
    <property type="entry name" value="Tscrpt_elong_fac_GreA/B_N"/>
</dbReference>
<dbReference type="InterPro" id="IPR018151">
    <property type="entry name" value="TF_GreA/GreB_CS"/>
</dbReference>
<comment type="function">
    <text evidence="6 8 9">Necessary for efficient RNA polymerase transcription elongation past template-encoded arresting sites. The arresting sites in DNA have the property of trapping a certain fraction of elongating RNA polymerases that pass through, resulting in locked ternary complexes. Cleavage of the nascent transcript by cleavage factors such as GreA or GreB allows the resumption of elongation from the new 3'terminus. GreA releases sequences of 2 to 3 nucleotides.</text>
</comment>
<evidence type="ECO:0000313" key="13">
    <source>
        <dbReference type="Proteomes" id="UP001375743"/>
    </source>
</evidence>
<name>A0ABU8XW33_9PROT</name>
<evidence type="ECO:0000256" key="6">
    <source>
        <dbReference type="ARBA" id="ARBA00024916"/>
    </source>
</evidence>
<protein>
    <recommendedName>
        <fullName evidence="2 8">Transcription elongation factor GreA</fullName>
    </recommendedName>
    <alternativeName>
        <fullName evidence="7 8">Transcript cleavage factor GreA</fullName>
    </alternativeName>
</protein>
<dbReference type="InterPro" id="IPR036953">
    <property type="entry name" value="GreA/GreB_C_sf"/>
</dbReference>
<dbReference type="RefSeq" id="WP_418161118.1">
    <property type="nucleotide sequence ID" value="NZ_JBBLZC010000024.1"/>
</dbReference>
<dbReference type="Gene3D" id="3.10.50.30">
    <property type="entry name" value="Transcription elongation factor, GreA/GreB, C-terminal domain"/>
    <property type="match status" value="1"/>
</dbReference>